<comment type="caution">
    <text evidence="1">The sequence shown here is derived from an EMBL/GenBank/DDBJ whole genome shotgun (WGS) entry which is preliminary data.</text>
</comment>
<proteinExistence type="predicted"/>
<reference evidence="2" key="1">
    <citation type="journal article" date="2019" name="Int. J. Syst. Evol. Microbiol.">
        <title>The Global Catalogue of Microorganisms (GCM) 10K type strain sequencing project: providing services to taxonomists for standard genome sequencing and annotation.</title>
        <authorList>
            <consortium name="The Broad Institute Genomics Platform"/>
            <consortium name="The Broad Institute Genome Sequencing Center for Infectious Disease"/>
            <person name="Wu L."/>
            <person name="Ma J."/>
        </authorList>
    </citation>
    <scope>NUCLEOTIDE SEQUENCE [LARGE SCALE GENOMIC DNA]</scope>
    <source>
        <strain evidence="2">KCTC 52274</strain>
    </source>
</reference>
<gene>
    <name evidence="1" type="ORF">ACFSR1_03005</name>
</gene>
<organism evidence="1 2">
    <name type="scientific">Aquimarina rubra</name>
    <dbReference type="NCBI Taxonomy" id="1920033"/>
    <lineage>
        <taxon>Bacteria</taxon>
        <taxon>Pseudomonadati</taxon>
        <taxon>Bacteroidota</taxon>
        <taxon>Flavobacteriia</taxon>
        <taxon>Flavobacteriales</taxon>
        <taxon>Flavobacteriaceae</taxon>
        <taxon>Aquimarina</taxon>
    </lineage>
</organism>
<dbReference type="RefSeq" id="WP_378289482.1">
    <property type="nucleotide sequence ID" value="NZ_JBHULE010000002.1"/>
</dbReference>
<name>A0ABW5L9Q2_9FLAO</name>
<dbReference type="SUPFAM" id="SSF109854">
    <property type="entry name" value="DinB/YfiT-like putative metalloenzymes"/>
    <property type="match status" value="1"/>
</dbReference>
<evidence type="ECO:0000313" key="2">
    <source>
        <dbReference type="Proteomes" id="UP001597319"/>
    </source>
</evidence>
<dbReference type="Pfam" id="PF07606">
    <property type="entry name" value="DUF1569"/>
    <property type="match status" value="1"/>
</dbReference>
<sequence>MQLGFLGEYGQGDINDAKKEYMDSQLYDIAYLIQFRDRVNTKVSKVPIAWHLDHSLKVINRIHDVLKSSDPTVYEKRFNLARRFSFAFGYIPRGKGKSPGSVLPPDDIQTEDILSQLEIARENIADFKSFDADVNFIHPVFGQLNKKQAKQFLKIHTKHHLKIIQDILRKE</sequence>
<keyword evidence="2" id="KW-1185">Reference proteome</keyword>
<dbReference type="Gene3D" id="1.20.120.450">
    <property type="entry name" value="dinb family like domain"/>
    <property type="match status" value="1"/>
</dbReference>
<evidence type="ECO:0000313" key="1">
    <source>
        <dbReference type="EMBL" id="MFD2561623.1"/>
    </source>
</evidence>
<dbReference type="Proteomes" id="UP001597319">
    <property type="component" value="Unassembled WGS sequence"/>
</dbReference>
<accession>A0ABW5L9Q2</accession>
<protein>
    <submittedName>
        <fullName evidence="1">DUF1569 domain-containing protein</fullName>
    </submittedName>
</protein>
<dbReference type="EMBL" id="JBHULE010000002">
    <property type="protein sequence ID" value="MFD2561623.1"/>
    <property type="molecule type" value="Genomic_DNA"/>
</dbReference>
<dbReference type="InterPro" id="IPR011463">
    <property type="entry name" value="DUF1569"/>
</dbReference>
<dbReference type="InterPro" id="IPR034660">
    <property type="entry name" value="DinB/YfiT-like"/>
</dbReference>